<dbReference type="Gene3D" id="3.10.450.10">
    <property type="match status" value="1"/>
</dbReference>
<dbReference type="Gramene" id="MELO3C029188.2.1">
    <property type="protein sequence ID" value="MELO3C029188.2.1"/>
    <property type="gene ID" value="MELO3C029188.2"/>
</dbReference>
<dbReference type="InterPro" id="IPR046350">
    <property type="entry name" value="Cystatin_sf"/>
</dbReference>
<organism evidence="1">
    <name type="scientific">Cucumis melo</name>
    <name type="common">Muskmelon</name>
    <dbReference type="NCBI Taxonomy" id="3656"/>
    <lineage>
        <taxon>Eukaryota</taxon>
        <taxon>Viridiplantae</taxon>
        <taxon>Streptophyta</taxon>
        <taxon>Embryophyta</taxon>
        <taxon>Tracheophyta</taxon>
        <taxon>Spermatophyta</taxon>
        <taxon>Magnoliopsida</taxon>
        <taxon>eudicotyledons</taxon>
        <taxon>Gunneridae</taxon>
        <taxon>Pentapetalae</taxon>
        <taxon>rosids</taxon>
        <taxon>fabids</taxon>
        <taxon>Cucurbitales</taxon>
        <taxon>Cucurbitaceae</taxon>
        <taxon>Benincaseae</taxon>
        <taxon>Cucumis</taxon>
    </lineage>
</organism>
<accession>A0A9I9E5V0</accession>
<proteinExistence type="predicted"/>
<protein>
    <submittedName>
        <fullName evidence="1">Uncharacterized protein</fullName>
    </submittedName>
</protein>
<dbReference type="SUPFAM" id="SSF54403">
    <property type="entry name" value="Cystatin/monellin"/>
    <property type="match status" value="1"/>
</dbReference>
<evidence type="ECO:0000313" key="1">
    <source>
        <dbReference type="EnsemblPlants" id="MELO3C029188.2.1"/>
    </source>
</evidence>
<name>A0A9I9E5V0_CUCME</name>
<sequence>MSSLEGPPTNGDWRPLENPGDALVKEIAKWAVQEYNNRGRHLTFNSMLQVWIKVTLGNLKLRDSPLSLT</sequence>
<dbReference type="EnsemblPlants" id="MELO3C029188.2.1">
    <property type="protein sequence ID" value="MELO3C029188.2.1"/>
    <property type="gene ID" value="MELO3C029188.2"/>
</dbReference>
<dbReference type="AlphaFoldDB" id="A0A9I9E5V0"/>
<reference evidence="1" key="1">
    <citation type="submission" date="2023-03" db="UniProtKB">
        <authorList>
            <consortium name="EnsemblPlants"/>
        </authorList>
    </citation>
    <scope>IDENTIFICATION</scope>
</reference>